<gene>
    <name evidence="1" type="ORF">PYW08_000381</name>
</gene>
<evidence type="ECO:0000313" key="2">
    <source>
        <dbReference type="Proteomes" id="UP001231649"/>
    </source>
</evidence>
<reference evidence="1" key="1">
    <citation type="submission" date="2023-03" db="EMBL/GenBank/DDBJ databases">
        <title>Chromosome-level genomes of two armyworms, Mythimna separata and Mythimna loreyi, provide insights into the biosynthesis and reception of sex pheromones.</title>
        <authorList>
            <person name="Zhao H."/>
        </authorList>
    </citation>
    <scope>NUCLEOTIDE SEQUENCE</scope>
    <source>
        <strain evidence="1">BeijingLab</strain>
    </source>
</reference>
<evidence type="ECO:0000313" key="1">
    <source>
        <dbReference type="EMBL" id="KAJ8737786.1"/>
    </source>
</evidence>
<dbReference type="Proteomes" id="UP001231649">
    <property type="component" value="Chromosome 1"/>
</dbReference>
<proteinExistence type="predicted"/>
<comment type="caution">
    <text evidence="1">The sequence shown here is derived from an EMBL/GenBank/DDBJ whole genome shotgun (WGS) entry which is preliminary data.</text>
</comment>
<dbReference type="EMBL" id="CM056777">
    <property type="protein sequence ID" value="KAJ8737786.1"/>
    <property type="molecule type" value="Genomic_DNA"/>
</dbReference>
<name>A0ACC2RCE9_9NEOP</name>
<protein>
    <submittedName>
        <fullName evidence="1">Uncharacterized protein</fullName>
    </submittedName>
</protein>
<accession>A0ACC2RCE9</accession>
<sequence length="377" mass="40907">MDVAKCLAVLAVLCLKGGETGGGGGKHHDHVRIHIPEFIHHDHHKKVITIHHHHHKPKKETHHHHHHHHKPQIPYGHHYHHHHKKVATKTLTETKGSKHGHHHAKHGHHGHKVHHGHHGHHGHSHHGQHHEAPVVPSYSYSPSSVPSYEDDYSPSYSSSYSPSVPAYGGGYGISDYSSPQSPRVHGVTHTVKQVKVFDSLPGALPSNGGSAGHGYEVKEEGEDEDDVFTTVNQLQNRFPATFGYVRSAAPEPTNDPYSELTSQAALPTHFAASPVPTTALSGGLESFSTAHSDPFASSAPTQSISLPSVQPSGDYPVSFQSDGFDGHLNSFTGSDGTEGSYISNEDNSLNDETPVSFAREAGIQQTTNTGNVETIEY</sequence>
<keyword evidence="2" id="KW-1185">Reference proteome</keyword>
<organism evidence="1 2">
    <name type="scientific">Mythimna loreyi</name>
    <dbReference type="NCBI Taxonomy" id="667449"/>
    <lineage>
        <taxon>Eukaryota</taxon>
        <taxon>Metazoa</taxon>
        <taxon>Ecdysozoa</taxon>
        <taxon>Arthropoda</taxon>
        <taxon>Hexapoda</taxon>
        <taxon>Insecta</taxon>
        <taxon>Pterygota</taxon>
        <taxon>Neoptera</taxon>
        <taxon>Endopterygota</taxon>
        <taxon>Lepidoptera</taxon>
        <taxon>Glossata</taxon>
        <taxon>Ditrysia</taxon>
        <taxon>Noctuoidea</taxon>
        <taxon>Noctuidae</taxon>
        <taxon>Noctuinae</taxon>
        <taxon>Hadenini</taxon>
        <taxon>Mythimna</taxon>
    </lineage>
</organism>